<feature type="transmembrane region" description="Helical" evidence="1">
    <location>
        <begin position="234"/>
        <end position="261"/>
    </location>
</feature>
<keyword evidence="1" id="KW-0812">Transmembrane</keyword>
<keyword evidence="3" id="KW-1185">Reference proteome</keyword>
<dbReference type="Proteomes" id="UP001218218">
    <property type="component" value="Unassembled WGS sequence"/>
</dbReference>
<name>A0AAD6ZA60_9AGAR</name>
<evidence type="ECO:0000256" key="1">
    <source>
        <dbReference type="SAM" id="Phobius"/>
    </source>
</evidence>
<feature type="transmembrane region" description="Helical" evidence="1">
    <location>
        <begin position="137"/>
        <end position="156"/>
    </location>
</feature>
<reference evidence="2" key="1">
    <citation type="submission" date="2023-03" db="EMBL/GenBank/DDBJ databases">
        <title>Massive genome expansion in bonnet fungi (Mycena s.s.) driven by repeated elements and novel gene families across ecological guilds.</title>
        <authorList>
            <consortium name="Lawrence Berkeley National Laboratory"/>
            <person name="Harder C.B."/>
            <person name="Miyauchi S."/>
            <person name="Viragh M."/>
            <person name="Kuo A."/>
            <person name="Thoen E."/>
            <person name="Andreopoulos B."/>
            <person name="Lu D."/>
            <person name="Skrede I."/>
            <person name="Drula E."/>
            <person name="Henrissat B."/>
            <person name="Morin E."/>
            <person name="Kohler A."/>
            <person name="Barry K."/>
            <person name="LaButti K."/>
            <person name="Morin E."/>
            <person name="Salamov A."/>
            <person name="Lipzen A."/>
            <person name="Mereny Z."/>
            <person name="Hegedus B."/>
            <person name="Baldrian P."/>
            <person name="Stursova M."/>
            <person name="Weitz H."/>
            <person name="Taylor A."/>
            <person name="Grigoriev I.V."/>
            <person name="Nagy L.G."/>
            <person name="Martin F."/>
            <person name="Kauserud H."/>
        </authorList>
    </citation>
    <scope>NUCLEOTIDE SEQUENCE</scope>
    <source>
        <strain evidence="2">CBHHK002</strain>
    </source>
</reference>
<proteinExistence type="predicted"/>
<feature type="transmembrane region" description="Helical" evidence="1">
    <location>
        <begin position="267"/>
        <end position="289"/>
    </location>
</feature>
<protein>
    <submittedName>
        <fullName evidence="2">Uncharacterized protein</fullName>
    </submittedName>
</protein>
<keyword evidence="1" id="KW-1133">Transmembrane helix</keyword>
<sequence length="357" mass="39317">MGDARGGTSKTYGMERSMSIAEGLPRYAMPTSHFLQYFPLVIDTFAYGIYSALFVQSIQVLLNRRRTHYKLHLCGLTALFLLSTIHITAAYAWAFITDTATTAIYEVLSLRNPPPNLYGPNDPFVVHHLARLLRARYAIANALADAILIWRCYIIWGNSWRAVAFPCIAYIINIGGFIVGALPLLGPSERTAVAVCIGTTFFTNVVASSLAAGRIWWISRRASYVISRTSRRTYANVTAILVESGCIYPISIIIILILFIVPSTSTISVLISIAPVYHIVGMSPTLIIVRVGLGVSTDDVDKTITSVSRSADDSERAHTRRLPISTLRFNHATTLELGLESQRRNDSELNCSVGTVL</sequence>
<feature type="transmembrane region" description="Helical" evidence="1">
    <location>
        <begin position="163"/>
        <end position="185"/>
    </location>
</feature>
<keyword evidence="1" id="KW-0472">Membrane</keyword>
<accession>A0AAD6ZA60</accession>
<gene>
    <name evidence="2" type="ORF">DFH08DRAFT_895500</name>
</gene>
<feature type="transmembrane region" description="Helical" evidence="1">
    <location>
        <begin position="191"/>
        <end position="213"/>
    </location>
</feature>
<comment type="caution">
    <text evidence="2">The sequence shown here is derived from an EMBL/GenBank/DDBJ whole genome shotgun (WGS) entry which is preliminary data.</text>
</comment>
<organism evidence="2 3">
    <name type="scientific">Mycena albidolilacea</name>
    <dbReference type="NCBI Taxonomy" id="1033008"/>
    <lineage>
        <taxon>Eukaryota</taxon>
        <taxon>Fungi</taxon>
        <taxon>Dikarya</taxon>
        <taxon>Basidiomycota</taxon>
        <taxon>Agaricomycotina</taxon>
        <taxon>Agaricomycetes</taxon>
        <taxon>Agaricomycetidae</taxon>
        <taxon>Agaricales</taxon>
        <taxon>Marasmiineae</taxon>
        <taxon>Mycenaceae</taxon>
        <taxon>Mycena</taxon>
    </lineage>
</organism>
<feature type="transmembrane region" description="Helical" evidence="1">
    <location>
        <begin position="34"/>
        <end position="55"/>
    </location>
</feature>
<evidence type="ECO:0000313" key="3">
    <source>
        <dbReference type="Proteomes" id="UP001218218"/>
    </source>
</evidence>
<feature type="transmembrane region" description="Helical" evidence="1">
    <location>
        <begin position="76"/>
        <end position="96"/>
    </location>
</feature>
<dbReference type="EMBL" id="JARIHO010000067">
    <property type="protein sequence ID" value="KAJ7314448.1"/>
    <property type="molecule type" value="Genomic_DNA"/>
</dbReference>
<evidence type="ECO:0000313" key="2">
    <source>
        <dbReference type="EMBL" id="KAJ7314448.1"/>
    </source>
</evidence>
<dbReference type="AlphaFoldDB" id="A0AAD6ZA60"/>